<dbReference type="Gene3D" id="3.40.190.290">
    <property type="match status" value="1"/>
</dbReference>
<proteinExistence type="predicted"/>
<dbReference type="SUPFAM" id="SSF53850">
    <property type="entry name" value="Periplasmic binding protein-like II"/>
    <property type="match status" value="1"/>
</dbReference>
<gene>
    <name evidence="2" type="primary">cynR_9</name>
    <name evidence="2" type="ORF">NCTC12998_05329</name>
</gene>
<dbReference type="PANTHER" id="PTHR30419">
    <property type="entry name" value="HTH-TYPE TRANSCRIPTIONAL REGULATOR YBHD"/>
    <property type="match status" value="1"/>
</dbReference>
<dbReference type="GO" id="GO:0005829">
    <property type="term" value="C:cytosol"/>
    <property type="evidence" value="ECO:0007669"/>
    <property type="project" value="TreeGrafter"/>
</dbReference>
<evidence type="ECO:0000259" key="1">
    <source>
        <dbReference type="Pfam" id="PF03466"/>
    </source>
</evidence>
<feature type="domain" description="LysR substrate-binding" evidence="1">
    <location>
        <begin position="3"/>
        <end position="163"/>
    </location>
</feature>
<name>A0A485C592_RAOPL</name>
<dbReference type="InterPro" id="IPR005119">
    <property type="entry name" value="LysR_subst-bd"/>
</dbReference>
<dbReference type="GO" id="GO:0006355">
    <property type="term" value="P:regulation of DNA-templated transcription"/>
    <property type="evidence" value="ECO:0007669"/>
    <property type="project" value="TreeGrafter"/>
</dbReference>
<evidence type="ECO:0000313" key="2">
    <source>
        <dbReference type="EMBL" id="VFS79322.1"/>
    </source>
</evidence>
<reference evidence="2 3" key="1">
    <citation type="submission" date="2019-03" db="EMBL/GenBank/DDBJ databases">
        <authorList>
            <consortium name="Pathogen Informatics"/>
        </authorList>
    </citation>
    <scope>NUCLEOTIDE SEQUENCE [LARGE SCALE GENOMIC DNA]</scope>
    <source>
        <strain evidence="2 3">NCTC12998</strain>
    </source>
</reference>
<dbReference type="EMBL" id="CAADJE010000025">
    <property type="protein sequence ID" value="VFS79322.1"/>
    <property type="molecule type" value="Genomic_DNA"/>
</dbReference>
<protein>
    <submittedName>
        <fullName evidence="2">Cyn operon transcriptional activator</fullName>
    </submittedName>
</protein>
<organism evidence="2 3">
    <name type="scientific">Raoultella planticola</name>
    <name type="common">Klebsiella planticola</name>
    <dbReference type="NCBI Taxonomy" id="575"/>
    <lineage>
        <taxon>Bacteria</taxon>
        <taxon>Pseudomonadati</taxon>
        <taxon>Pseudomonadota</taxon>
        <taxon>Gammaproteobacteria</taxon>
        <taxon>Enterobacterales</taxon>
        <taxon>Enterobacteriaceae</taxon>
        <taxon>Klebsiella/Raoultella group</taxon>
        <taxon>Raoultella</taxon>
    </lineage>
</organism>
<dbReference type="Pfam" id="PF03466">
    <property type="entry name" value="LysR_substrate"/>
    <property type="match status" value="1"/>
</dbReference>
<dbReference type="InterPro" id="IPR050950">
    <property type="entry name" value="HTH-type_LysR_regulators"/>
</dbReference>
<sequence>MREMAQERMEALLLNDELDAGIAFADSGSRDIVAAPLFSETLALVVGRHHPLAGQRRMTLEALNQQSLILLSEEFATRGQIDSCCRQHGIQPTVRMEANSISAVLTVIQHTQLGTLLPAAIVRGRDDLVAVALTPVLLERTACLLQHKEAWQSAATRAFRAMAFQIAGELSGGETS</sequence>
<dbReference type="AlphaFoldDB" id="A0A485C592"/>
<evidence type="ECO:0000313" key="3">
    <source>
        <dbReference type="Proteomes" id="UP000345637"/>
    </source>
</evidence>
<dbReference type="Proteomes" id="UP000345637">
    <property type="component" value="Unassembled WGS sequence"/>
</dbReference>
<accession>A0A485C592</accession>